<gene>
    <name evidence="2" type="ORF">GA0070560_12235</name>
</gene>
<dbReference type="Gene3D" id="3.30.70.1230">
    <property type="entry name" value="Nucleotide cyclase"/>
    <property type="match status" value="1"/>
</dbReference>
<dbReference type="STRING" id="47864.GA0070560_12235"/>
<dbReference type="EMBL" id="FMDN01000022">
    <property type="protein sequence ID" value="SCG65788.1"/>
    <property type="molecule type" value="Genomic_DNA"/>
</dbReference>
<keyword evidence="3" id="KW-1185">Reference proteome</keyword>
<feature type="compositionally biased region" description="Polar residues" evidence="1">
    <location>
        <begin position="253"/>
        <end position="263"/>
    </location>
</feature>
<organism evidence="2 3">
    <name type="scientific">Micromonospora halophytica</name>
    <dbReference type="NCBI Taxonomy" id="47864"/>
    <lineage>
        <taxon>Bacteria</taxon>
        <taxon>Bacillati</taxon>
        <taxon>Actinomycetota</taxon>
        <taxon>Actinomycetes</taxon>
        <taxon>Micromonosporales</taxon>
        <taxon>Micromonosporaceae</taxon>
        <taxon>Micromonospora</taxon>
    </lineage>
</organism>
<feature type="compositionally biased region" description="Low complexity" evidence="1">
    <location>
        <begin position="243"/>
        <end position="252"/>
    </location>
</feature>
<evidence type="ECO:0000313" key="2">
    <source>
        <dbReference type="EMBL" id="SCG65788.1"/>
    </source>
</evidence>
<feature type="compositionally biased region" description="Basic and acidic residues" evidence="1">
    <location>
        <begin position="228"/>
        <end position="239"/>
    </location>
</feature>
<name>A0A1C5J5D7_9ACTN</name>
<evidence type="ECO:0000256" key="1">
    <source>
        <dbReference type="SAM" id="MobiDB-lite"/>
    </source>
</evidence>
<feature type="region of interest" description="Disordered" evidence="1">
    <location>
        <begin position="217"/>
        <end position="295"/>
    </location>
</feature>
<accession>A0A1C5J5D7</accession>
<dbReference type="AlphaFoldDB" id="A0A1C5J5D7"/>
<sequence length="295" mass="32221">MSPAVSVRTAGLVTKGGKTMRHPERRLLVAVDMERYSRRSNLQQYEAQQDFKQLLKKAARDVGLDRVTWTTQQAGDGELAILPRDVPEARVIGRFVPELDRRLRHHNSSRLPAARVRLRVAIHQGMVHLDGANGFPGNAVVHVCRLCEADPVRKALADFPGAGVALVVSTEIYRDVVTEYPEEMRPERFRRVEIAHPDKDFREHAWLCVVDEDISSWEPSQTSPADGPRTRHTAEEGARGGRRSPAAPAEGATSTGTHISTGDIQVRGQNAIGPNATAIGSVGRDVSLGGDGGGR</sequence>
<reference evidence="3" key="1">
    <citation type="submission" date="2016-06" db="EMBL/GenBank/DDBJ databases">
        <authorList>
            <person name="Varghese N."/>
        </authorList>
    </citation>
    <scope>NUCLEOTIDE SEQUENCE [LARGE SCALE GENOMIC DNA]</scope>
    <source>
        <strain evidence="3">DSM 43171</strain>
    </source>
</reference>
<proteinExistence type="predicted"/>
<dbReference type="InterPro" id="IPR029787">
    <property type="entry name" value="Nucleotide_cyclase"/>
</dbReference>
<dbReference type="Proteomes" id="UP000199408">
    <property type="component" value="Unassembled WGS sequence"/>
</dbReference>
<evidence type="ECO:0008006" key="4">
    <source>
        <dbReference type="Google" id="ProtNLM"/>
    </source>
</evidence>
<protein>
    <recommendedName>
        <fullName evidence="4">Guanylate cyclase domain-containing protein</fullName>
    </recommendedName>
</protein>
<evidence type="ECO:0000313" key="3">
    <source>
        <dbReference type="Proteomes" id="UP000199408"/>
    </source>
</evidence>